<proteinExistence type="predicted"/>
<dbReference type="Pfam" id="PF04237">
    <property type="entry name" value="YjbR"/>
    <property type="match status" value="1"/>
</dbReference>
<keyword evidence="1" id="KW-0238">DNA-binding</keyword>
<dbReference type="InterPro" id="IPR038056">
    <property type="entry name" value="YjbR-like_sf"/>
</dbReference>
<name>A0A365HAF7_9ACTN</name>
<sequence>MGEELYEAVTGYCENFLGSVREYPFGESAGVYKVAGKMFALLAEDSQPPRLSVKLDPEEGLALRAEYPDHVLPGYHLNKRHWNTIVLDGTLARDELLTLLRQSYDLVIAGLPERRRPPAPDH</sequence>
<dbReference type="SUPFAM" id="SSF142906">
    <property type="entry name" value="YjbR-like"/>
    <property type="match status" value="1"/>
</dbReference>
<dbReference type="PANTHER" id="PTHR35145">
    <property type="entry name" value="CYTOPLASMIC PROTEIN-RELATED"/>
    <property type="match status" value="1"/>
</dbReference>
<dbReference type="InterPro" id="IPR007351">
    <property type="entry name" value="YjbR"/>
</dbReference>
<dbReference type="OrthoDB" id="3194910at2"/>
<dbReference type="PANTHER" id="PTHR35145:SF1">
    <property type="entry name" value="CYTOPLASMIC PROTEIN"/>
    <property type="match status" value="1"/>
</dbReference>
<keyword evidence="2" id="KW-1185">Reference proteome</keyword>
<comment type="caution">
    <text evidence="1">The sequence shown here is derived from an EMBL/GenBank/DDBJ whole genome shotgun (WGS) entry which is preliminary data.</text>
</comment>
<evidence type="ECO:0000313" key="1">
    <source>
        <dbReference type="EMBL" id="RAY15988.1"/>
    </source>
</evidence>
<protein>
    <submittedName>
        <fullName evidence="1">MmcQ/YjbR family DNA-binding protein</fullName>
    </submittedName>
</protein>
<gene>
    <name evidence="1" type="ORF">DPM19_07240</name>
</gene>
<reference evidence="1 2" key="1">
    <citation type="submission" date="2018-06" db="EMBL/GenBank/DDBJ databases">
        <title>Actinomadura craniellae sp. nov. isolated from marine sponge Craniella sp.</title>
        <authorList>
            <person name="Li L."/>
            <person name="Xu Q.H."/>
            <person name="Lin H.W."/>
            <person name="Lu Y.H."/>
        </authorList>
    </citation>
    <scope>NUCLEOTIDE SEQUENCE [LARGE SCALE GENOMIC DNA]</scope>
    <source>
        <strain evidence="1 2">LHW63021</strain>
    </source>
</reference>
<dbReference type="InterPro" id="IPR058532">
    <property type="entry name" value="YjbR/MT2646/Rv2570-like"/>
</dbReference>
<dbReference type="GO" id="GO:0003677">
    <property type="term" value="F:DNA binding"/>
    <property type="evidence" value="ECO:0007669"/>
    <property type="project" value="UniProtKB-KW"/>
</dbReference>
<dbReference type="Proteomes" id="UP000251891">
    <property type="component" value="Unassembled WGS sequence"/>
</dbReference>
<dbReference type="EMBL" id="QLYX01000003">
    <property type="protein sequence ID" value="RAY15988.1"/>
    <property type="molecule type" value="Genomic_DNA"/>
</dbReference>
<evidence type="ECO:0000313" key="2">
    <source>
        <dbReference type="Proteomes" id="UP000251891"/>
    </source>
</evidence>
<organism evidence="1 2">
    <name type="scientific">Actinomadura craniellae</name>
    <dbReference type="NCBI Taxonomy" id="2231787"/>
    <lineage>
        <taxon>Bacteria</taxon>
        <taxon>Bacillati</taxon>
        <taxon>Actinomycetota</taxon>
        <taxon>Actinomycetes</taxon>
        <taxon>Streptosporangiales</taxon>
        <taxon>Thermomonosporaceae</taxon>
        <taxon>Actinomadura</taxon>
    </lineage>
</organism>
<dbReference type="AlphaFoldDB" id="A0A365HAF7"/>
<accession>A0A365HAF7</accession>
<dbReference type="Gene3D" id="3.90.1150.30">
    <property type="match status" value="1"/>
</dbReference>